<dbReference type="Proteomes" id="UP000064967">
    <property type="component" value="Chromosome"/>
</dbReference>
<evidence type="ECO:0000313" key="2">
    <source>
        <dbReference type="Proteomes" id="UP000064967"/>
    </source>
</evidence>
<dbReference type="RefSeq" id="WP_146648299.1">
    <property type="nucleotide sequence ID" value="NZ_CP012333.1"/>
</dbReference>
<protein>
    <submittedName>
        <fullName evidence="1">Uncharacterized protein</fullName>
    </submittedName>
</protein>
<keyword evidence="2" id="KW-1185">Reference proteome</keyword>
<name>A0A0K1PU99_9BACT</name>
<accession>A0A0K1PU99</accession>
<dbReference type="EMBL" id="CP012333">
    <property type="protein sequence ID" value="AKU97097.1"/>
    <property type="molecule type" value="Genomic_DNA"/>
</dbReference>
<proteinExistence type="predicted"/>
<sequence>MLFRNPAVFASSLIVLGTLGVLGVSGGACSPFGAEDGEDIETLPATNADASSVDAGPLPDAGVDADTDATADAGACAATFCEGFDDDAWGKAWFLMDQNTLTTANDFHLSPPRSLELKLPLLANSDGPGKSWLKKDFKDVSHLKASVWMKILQMGDGSVDLFGIVTQDQVNAKPIALVYDGSRFILEAPASGNAAPNEQVTVGLPPIPLNDWTKIEVEVDLTTREIALRVNDGSTPSMTITKQWEVGRLPLAVELGAAWTSPTIQKPWIIHFDDVEVTATP</sequence>
<gene>
    <name evidence="1" type="ORF">AKJ09_03761</name>
</gene>
<organism evidence="1 2">
    <name type="scientific">Labilithrix luteola</name>
    <dbReference type="NCBI Taxonomy" id="1391654"/>
    <lineage>
        <taxon>Bacteria</taxon>
        <taxon>Pseudomonadati</taxon>
        <taxon>Myxococcota</taxon>
        <taxon>Polyangia</taxon>
        <taxon>Polyangiales</taxon>
        <taxon>Labilitrichaceae</taxon>
        <taxon>Labilithrix</taxon>
    </lineage>
</organism>
<dbReference type="KEGG" id="llu:AKJ09_03761"/>
<dbReference type="Gene3D" id="2.60.120.200">
    <property type="match status" value="1"/>
</dbReference>
<evidence type="ECO:0000313" key="1">
    <source>
        <dbReference type="EMBL" id="AKU97097.1"/>
    </source>
</evidence>
<dbReference type="AlphaFoldDB" id="A0A0K1PU99"/>
<reference evidence="1 2" key="1">
    <citation type="submission" date="2015-08" db="EMBL/GenBank/DDBJ databases">
        <authorList>
            <person name="Babu N.S."/>
            <person name="Beckwith C.J."/>
            <person name="Beseler K.G."/>
            <person name="Brison A."/>
            <person name="Carone J.V."/>
            <person name="Caskin T.P."/>
            <person name="Diamond M."/>
            <person name="Durham M.E."/>
            <person name="Foxe J.M."/>
            <person name="Go M."/>
            <person name="Henderson B.A."/>
            <person name="Jones I.B."/>
            <person name="McGettigan J.A."/>
            <person name="Micheletti S.J."/>
            <person name="Nasrallah M.E."/>
            <person name="Ortiz D."/>
            <person name="Piller C.R."/>
            <person name="Privatt S.R."/>
            <person name="Schneider S.L."/>
            <person name="Sharp S."/>
            <person name="Smith T.C."/>
            <person name="Stanton J.D."/>
            <person name="Ullery H.E."/>
            <person name="Wilson R.J."/>
            <person name="Serrano M.G."/>
            <person name="Buck G."/>
            <person name="Lee V."/>
            <person name="Wang Y."/>
            <person name="Carvalho R."/>
            <person name="Voegtly L."/>
            <person name="Shi R."/>
            <person name="Duckworth R."/>
            <person name="Johnson A."/>
            <person name="Loviza R."/>
            <person name="Walstead R."/>
            <person name="Shah Z."/>
            <person name="Kiflezghi M."/>
            <person name="Wade K."/>
            <person name="Ball S.L."/>
            <person name="Bradley K.W."/>
            <person name="Asai D.J."/>
            <person name="Bowman C.A."/>
            <person name="Russell D.A."/>
            <person name="Pope W.H."/>
            <person name="Jacobs-Sera D."/>
            <person name="Hendrix R.W."/>
            <person name="Hatfull G.F."/>
        </authorList>
    </citation>
    <scope>NUCLEOTIDE SEQUENCE [LARGE SCALE GENOMIC DNA]</scope>
    <source>
        <strain evidence="1 2">DSM 27648</strain>
    </source>
</reference>
<dbReference type="PROSITE" id="PS51257">
    <property type="entry name" value="PROKAR_LIPOPROTEIN"/>
    <property type="match status" value="1"/>
</dbReference>
<dbReference type="STRING" id="1391654.AKJ09_03761"/>